<dbReference type="PANTHER" id="PTHR48079:SF6">
    <property type="entry name" value="NAD(P)-BINDING DOMAIN-CONTAINING PROTEIN-RELATED"/>
    <property type="match status" value="1"/>
</dbReference>
<evidence type="ECO:0000313" key="4">
    <source>
        <dbReference type="Proteomes" id="UP000295150"/>
    </source>
</evidence>
<evidence type="ECO:0000256" key="1">
    <source>
        <dbReference type="ARBA" id="ARBA00006484"/>
    </source>
</evidence>
<dbReference type="InterPro" id="IPR036291">
    <property type="entry name" value="NAD(P)-bd_dom_sf"/>
</dbReference>
<comment type="similarity">
    <text evidence="1">Belongs to the short-chain dehydrogenases/reductases (SDR) family.</text>
</comment>
<organism evidence="3 4">
    <name type="scientific">Halomonas ventosae</name>
    <dbReference type="NCBI Taxonomy" id="229007"/>
    <lineage>
        <taxon>Bacteria</taxon>
        <taxon>Pseudomonadati</taxon>
        <taxon>Pseudomonadota</taxon>
        <taxon>Gammaproteobacteria</taxon>
        <taxon>Oceanospirillales</taxon>
        <taxon>Halomonadaceae</taxon>
        <taxon>Halomonas</taxon>
    </lineage>
</organism>
<feature type="domain" description="Ketoreductase" evidence="2">
    <location>
        <begin position="2"/>
        <end position="143"/>
    </location>
</feature>
<dbReference type="GO" id="GO:0004029">
    <property type="term" value="F:aldehyde dehydrogenase (NAD+) activity"/>
    <property type="evidence" value="ECO:0007669"/>
    <property type="project" value="TreeGrafter"/>
</dbReference>
<evidence type="ECO:0000313" key="3">
    <source>
        <dbReference type="EMBL" id="TDO07735.1"/>
    </source>
</evidence>
<accession>A0A4R6HID3</accession>
<evidence type="ECO:0000259" key="2">
    <source>
        <dbReference type="SMART" id="SM00822"/>
    </source>
</evidence>
<dbReference type="PANTHER" id="PTHR48079">
    <property type="entry name" value="PROTEIN YEEZ"/>
    <property type="match status" value="1"/>
</dbReference>
<dbReference type="SMART" id="SM00822">
    <property type="entry name" value="PKS_KR"/>
    <property type="match status" value="1"/>
</dbReference>
<sequence length="315" mass="34384">MRTIAITGATGFIGATLCNALLMRGYRVRALTRRAPPFEAPHLTWIRGALDERAGLDALVAQADAVVHCAGSVRGASLGEFMAANVDGTLNLHEAVRRSSCARLLMLSSLAARHPALSWYARSKHEAEQRLMAAAAGPAITLFRPTAVFGPGDRELRPLLEALMRGVLPVTGTRQARLSFLHVFDLIEAILRWLDVEHAGPGPFELHDGRRQGYTWAQIAAIGASARGAPVRCLPVPAFMLRMLAWANLMLARCSGRAPMLTPGKVRELRHRDWTCNNAALTHEVGWQPHITFADALKERRLWAGSATSSRSPRT</sequence>
<dbReference type="EMBL" id="SNWH01000008">
    <property type="protein sequence ID" value="TDO07735.1"/>
    <property type="molecule type" value="Genomic_DNA"/>
</dbReference>
<comment type="caution">
    <text evidence="3">The sequence shown here is derived from an EMBL/GenBank/DDBJ whole genome shotgun (WGS) entry which is preliminary data.</text>
</comment>
<dbReference type="RefSeq" id="WP_208107386.1">
    <property type="nucleotide sequence ID" value="NZ_SNWH01000008.1"/>
</dbReference>
<keyword evidence="4" id="KW-1185">Reference proteome</keyword>
<gene>
    <name evidence="3" type="ORF">DFO68_108100</name>
</gene>
<reference evidence="3 4" key="1">
    <citation type="submission" date="2019-03" db="EMBL/GenBank/DDBJ databases">
        <title>Freshwater and sediment microbial communities from various areas in North America, analyzing microbe dynamics in response to fracking.</title>
        <authorList>
            <person name="Lamendella R."/>
        </authorList>
    </citation>
    <scope>NUCLEOTIDE SEQUENCE [LARGE SCALE GENOMIC DNA]</scope>
    <source>
        <strain evidence="3 4">1_TX</strain>
    </source>
</reference>
<dbReference type="AlphaFoldDB" id="A0A4R6HID3"/>
<protein>
    <submittedName>
        <fullName evidence="3">Nucleoside-diphosphate-sugar epimerase</fullName>
    </submittedName>
</protein>
<dbReference type="InterPro" id="IPR057326">
    <property type="entry name" value="KR_dom"/>
</dbReference>
<dbReference type="Proteomes" id="UP000295150">
    <property type="component" value="Unassembled WGS sequence"/>
</dbReference>
<dbReference type="Pfam" id="PF01370">
    <property type="entry name" value="Epimerase"/>
    <property type="match status" value="1"/>
</dbReference>
<proteinExistence type="inferred from homology"/>
<dbReference type="SUPFAM" id="SSF51735">
    <property type="entry name" value="NAD(P)-binding Rossmann-fold domains"/>
    <property type="match status" value="1"/>
</dbReference>
<dbReference type="InterPro" id="IPR051783">
    <property type="entry name" value="NAD(P)-dependent_oxidoreduct"/>
</dbReference>
<dbReference type="InterPro" id="IPR001509">
    <property type="entry name" value="Epimerase_deHydtase"/>
</dbReference>
<dbReference type="Gene3D" id="3.40.50.720">
    <property type="entry name" value="NAD(P)-binding Rossmann-like Domain"/>
    <property type="match status" value="1"/>
</dbReference>
<dbReference type="GO" id="GO:0005737">
    <property type="term" value="C:cytoplasm"/>
    <property type="evidence" value="ECO:0007669"/>
    <property type="project" value="TreeGrafter"/>
</dbReference>
<name>A0A4R6HID3_9GAMM</name>